<comment type="caution">
    <text evidence="3">The sequence shown here is derived from an EMBL/GenBank/DDBJ whole genome shotgun (WGS) entry which is preliminary data.</text>
</comment>
<proteinExistence type="predicted"/>
<dbReference type="Proteomes" id="UP000003790">
    <property type="component" value="Chromosome"/>
</dbReference>
<keyword evidence="1" id="KW-0175">Coiled coil</keyword>
<evidence type="ECO:0000313" key="3">
    <source>
        <dbReference type="EMBL" id="EIM17045.1"/>
    </source>
</evidence>
<evidence type="ECO:0000256" key="1">
    <source>
        <dbReference type="SAM" id="Coils"/>
    </source>
</evidence>
<dbReference type="AlphaFoldDB" id="A0AB33WVL7"/>
<protein>
    <recommendedName>
        <fullName evidence="5">Transposase</fullName>
    </recommendedName>
</protein>
<dbReference type="EMBL" id="AHOT01000009">
    <property type="protein sequence ID" value="EIM17045.1"/>
    <property type="molecule type" value="Genomic_DNA"/>
</dbReference>
<name>A0AB33WVL7_9PSED</name>
<reference evidence="3 4" key="1">
    <citation type="journal article" date="2012" name="PLoS Genet.">
        <title>Comparative Genomics of Plant-Associated Pseudomonas spp.: Insights into Diversity and Inheritance of Traits Involved in Multitrophic Interactions.</title>
        <authorList>
            <person name="Loper J.E."/>
            <person name="Hassan K.A."/>
            <person name="Mavrodi D.V."/>
            <person name="Davis E.W.II."/>
            <person name="Lim C.K."/>
            <person name="Shaffer B.T."/>
            <person name="Elbourne L.D."/>
            <person name="Stockwell V.O."/>
            <person name="Hartney S.L."/>
            <person name="Breakwell K."/>
            <person name="Henkels M.D."/>
            <person name="Tetu S.G."/>
            <person name="Rangel L.I."/>
            <person name="Kidarsa T.A."/>
            <person name="Wilson N.L."/>
            <person name="van de Mortel J.E."/>
            <person name="Song C."/>
            <person name="Blumhagen R."/>
            <person name="Radune D."/>
            <person name="Hostetler J.B."/>
            <person name="Brinkac L.M."/>
            <person name="Durkin A.S."/>
            <person name="Kluepfel D.A."/>
            <person name="Wechter W.P."/>
            <person name="Anderson A.J."/>
            <person name="Kim Y.C."/>
            <person name="Pierson L.S.III."/>
            <person name="Pierson E.A."/>
            <person name="Lindow S.E."/>
            <person name="Kobayashi D.Y."/>
            <person name="Raaijmakers J.M."/>
            <person name="Weller D.M."/>
            <person name="Thomashow L.S."/>
            <person name="Allen A.E."/>
            <person name="Paulsen I.T."/>
        </authorList>
    </citation>
    <scope>NUCLEOTIDE SEQUENCE [LARGE SCALE GENOMIC DNA]</scope>
    <source>
        <strain evidence="3 4">O6</strain>
    </source>
</reference>
<gene>
    <name evidence="3" type="ORF">PchlO6_6054</name>
</gene>
<evidence type="ECO:0000313" key="4">
    <source>
        <dbReference type="Proteomes" id="UP000003790"/>
    </source>
</evidence>
<feature type="region of interest" description="Disordered" evidence="2">
    <location>
        <begin position="155"/>
        <end position="175"/>
    </location>
</feature>
<evidence type="ECO:0008006" key="5">
    <source>
        <dbReference type="Google" id="ProtNLM"/>
    </source>
</evidence>
<sequence>MLQRGHLYKNPSKPNSAQWRIFWMPSNLPPLPLIGKAEAAFRTAFERLKSGQPKLLPKGSLISQNNVAREAGLDPSALKKTRFPSLVAEIQLWINEFASKPQPSKRQTLISQRKRNRNLRERMEAMKAQRDIALSLLVAADARILELTAENNRLKGSRQPSNLTSIQNRKPKRRT</sequence>
<evidence type="ECO:0000256" key="2">
    <source>
        <dbReference type="SAM" id="MobiDB-lite"/>
    </source>
</evidence>
<feature type="compositionally biased region" description="Polar residues" evidence="2">
    <location>
        <begin position="158"/>
        <end position="168"/>
    </location>
</feature>
<feature type="coiled-coil region" evidence="1">
    <location>
        <begin position="109"/>
        <end position="136"/>
    </location>
</feature>
<accession>A0AB33WVL7</accession>
<organism evidence="3 4">
    <name type="scientific">Pseudomonas chlororaphis O6</name>
    <dbReference type="NCBI Taxonomy" id="1037915"/>
    <lineage>
        <taxon>Bacteria</taxon>
        <taxon>Pseudomonadati</taxon>
        <taxon>Pseudomonadota</taxon>
        <taxon>Gammaproteobacteria</taxon>
        <taxon>Pseudomonadales</taxon>
        <taxon>Pseudomonadaceae</taxon>
        <taxon>Pseudomonas</taxon>
    </lineage>
</organism>